<accession>W6MU98</accession>
<dbReference type="PANTHER" id="PTHR45936:SF1">
    <property type="entry name" value="TRNA-DIHYDROURIDINE(20) SYNTHASE [NAD(P)+]-LIKE"/>
    <property type="match status" value="1"/>
</dbReference>
<dbReference type="Gene3D" id="3.20.20.70">
    <property type="entry name" value="Aldolase class I"/>
    <property type="match status" value="1"/>
</dbReference>
<dbReference type="EMBL" id="HG793130">
    <property type="protein sequence ID" value="CDK29022.1"/>
    <property type="molecule type" value="Genomic_DNA"/>
</dbReference>
<dbReference type="GO" id="GO:0005737">
    <property type="term" value="C:cytoplasm"/>
    <property type="evidence" value="ECO:0007669"/>
    <property type="project" value="TreeGrafter"/>
</dbReference>
<keyword evidence="6" id="KW-0560">Oxidoreductase</keyword>
<keyword evidence="4" id="KW-0507">mRNA processing</keyword>
<dbReference type="PROSITE" id="PS01136">
    <property type="entry name" value="UPF0034"/>
    <property type="match status" value="1"/>
</dbReference>
<evidence type="ECO:0000256" key="4">
    <source>
        <dbReference type="ARBA" id="ARBA00022664"/>
    </source>
</evidence>
<dbReference type="AlphaFoldDB" id="W6MU98"/>
<gene>
    <name evidence="12" type="ORF">KUCA_T00005008001</name>
</gene>
<proteinExistence type="predicted"/>
<feature type="region of interest" description="Disordered" evidence="10">
    <location>
        <begin position="336"/>
        <end position="392"/>
    </location>
</feature>
<dbReference type="InterPro" id="IPR013785">
    <property type="entry name" value="Aldolase_TIM"/>
</dbReference>
<evidence type="ECO:0000256" key="9">
    <source>
        <dbReference type="ARBA" id="ARBA00049447"/>
    </source>
</evidence>
<evidence type="ECO:0000256" key="3">
    <source>
        <dbReference type="ARBA" id="ARBA00022643"/>
    </source>
</evidence>
<dbReference type="GO" id="GO:0102264">
    <property type="term" value="F:tRNA-dihydrouridine20 synthase activity"/>
    <property type="evidence" value="ECO:0007669"/>
    <property type="project" value="EnsemblFungi"/>
</dbReference>
<dbReference type="PANTHER" id="PTHR45936">
    <property type="entry name" value="TRNA-DIHYDROURIDINE(20) SYNTHASE [NAD(P)+]-LIKE"/>
    <property type="match status" value="1"/>
</dbReference>
<dbReference type="Pfam" id="PF01207">
    <property type="entry name" value="Dus"/>
    <property type="match status" value="1"/>
</dbReference>
<evidence type="ECO:0000256" key="5">
    <source>
        <dbReference type="ARBA" id="ARBA00022694"/>
    </source>
</evidence>
<dbReference type="RefSeq" id="XP_022461011.1">
    <property type="nucleotide sequence ID" value="XM_022606150.1"/>
</dbReference>
<evidence type="ECO:0000259" key="11">
    <source>
        <dbReference type="Pfam" id="PF01207"/>
    </source>
</evidence>
<keyword evidence="13" id="KW-1185">Reference proteome</keyword>
<evidence type="ECO:0000313" key="13">
    <source>
        <dbReference type="Proteomes" id="UP000019384"/>
    </source>
</evidence>
<sequence length="392" mass="43972">MSLRILRKMVNYKSAFVLAPMVRIGDLPTRLLSLRYGADLVWGPEIIDKKLLVCERVENKKLGTVDFITQSNNDDAVSNLVFRTFPALETNKLIFQMGTADADLAVQAAKTVIKDVSGIDINAGCPKHFSIHSGMGAALLSTPDLLVDILTRLVNEVGKPNEKPISVKIRIFDDKDKTLELVSRLLDTGIANLTVHCRTKTMRNREKPIRDFVPDIRDMCRAKNVTFIINGDVKDYKEYAELQNVYGEDVGCMVASAAELNPSCFRKEGPLPWMQVCRDYADVCEQFETYKSVAKYCMSRLIPKGNKSKSARVRLSAAKSLEEIVTLFRDELNDEGELVQEDSEKGTEKRIDKASEKDTEKDTEKARSTLNTKRPAHVLESASTSMEKRVKA</sequence>
<dbReference type="InterPro" id="IPR018517">
    <property type="entry name" value="tRNA_hU_synthase_CS"/>
</dbReference>
<dbReference type="GeneID" id="34522399"/>
<dbReference type="STRING" id="1382522.W6MU98"/>
<dbReference type="Proteomes" id="UP000019384">
    <property type="component" value="Unassembled WGS sequence"/>
</dbReference>
<evidence type="ECO:0000256" key="8">
    <source>
        <dbReference type="ARBA" id="ARBA00048342"/>
    </source>
</evidence>
<keyword evidence="7" id="KW-0520">NAD</keyword>
<feature type="compositionally biased region" description="Basic and acidic residues" evidence="10">
    <location>
        <begin position="342"/>
        <end position="367"/>
    </location>
</feature>
<keyword evidence="2" id="KW-0285">Flavoprotein</keyword>
<keyword evidence="5" id="KW-0819">tRNA processing</keyword>
<protein>
    <recommendedName>
        <fullName evidence="11">DUS-like FMN-binding domain-containing protein</fullName>
    </recommendedName>
</protein>
<dbReference type="InterPro" id="IPR052582">
    <property type="entry name" value="tRNA-DUS-like"/>
</dbReference>
<dbReference type="GO" id="GO:0006397">
    <property type="term" value="P:mRNA processing"/>
    <property type="evidence" value="ECO:0007669"/>
    <property type="project" value="UniProtKB-KW"/>
</dbReference>
<organism evidence="12 13">
    <name type="scientific">Kuraishia capsulata CBS 1993</name>
    <dbReference type="NCBI Taxonomy" id="1382522"/>
    <lineage>
        <taxon>Eukaryota</taxon>
        <taxon>Fungi</taxon>
        <taxon>Dikarya</taxon>
        <taxon>Ascomycota</taxon>
        <taxon>Saccharomycotina</taxon>
        <taxon>Pichiomycetes</taxon>
        <taxon>Pichiales</taxon>
        <taxon>Pichiaceae</taxon>
        <taxon>Kuraishia</taxon>
    </lineage>
</organism>
<dbReference type="SUPFAM" id="SSF51395">
    <property type="entry name" value="FMN-linked oxidoreductases"/>
    <property type="match status" value="1"/>
</dbReference>
<evidence type="ECO:0000256" key="1">
    <source>
        <dbReference type="ARBA" id="ARBA00001917"/>
    </source>
</evidence>
<dbReference type="InterPro" id="IPR035587">
    <property type="entry name" value="DUS-like_FMN-bd"/>
</dbReference>
<evidence type="ECO:0000313" key="12">
    <source>
        <dbReference type="EMBL" id="CDK29022.1"/>
    </source>
</evidence>
<comment type="catalytic activity">
    <reaction evidence="8">
        <text>a 5,6-dihydrouridine in mRNA + NAD(+) = a uridine in mRNA + NADH + H(+)</text>
        <dbReference type="Rhea" id="RHEA:69851"/>
        <dbReference type="Rhea" id="RHEA-COMP:14658"/>
        <dbReference type="Rhea" id="RHEA-COMP:17789"/>
        <dbReference type="ChEBI" id="CHEBI:15378"/>
        <dbReference type="ChEBI" id="CHEBI:57540"/>
        <dbReference type="ChEBI" id="CHEBI:57945"/>
        <dbReference type="ChEBI" id="CHEBI:65315"/>
        <dbReference type="ChEBI" id="CHEBI:74443"/>
    </reaction>
    <physiologicalReaction direction="right-to-left" evidence="8">
        <dbReference type="Rhea" id="RHEA:69853"/>
    </physiologicalReaction>
</comment>
<feature type="domain" description="DUS-like FMN-binding" evidence="11">
    <location>
        <begin position="18"/>
        <end position="335"/>
    </location>
</feature>
<reference evidence="12" key="1">
    <citation type="submission" date="2013-12" db="EMBL/GenBank/DDBJ databases">
        <authorList>
            <person name="Genoscope - CEA"/>
        </authorList>
    </citation>
    <scope>NUCLEOTIDE SEQUENCE</scope>
    <source>
        <strain evidence="12">CBS 1993</strain>
    </source>
</reference>
<reference evidence="12" key="2">
    <citation type="submission" date="2014-02" db="EMBL/GenBank/DDBJ databases">
        <title>Complete DNA sequence of /Kuraishia capsulata/ illustrates novel genomic features among budding yeasts (/Saccharomycotina/).</title>
        <authorList>
            <person name="Morales L."/>
            <person name="Noel B."/>
            <person name="Porcel B."/>
            <person name="Marcet-Houben M."/>
            <person name="Hullo M-F."/>
            <person name="Sacerdot C."/>
            <person name="Tekaia F."/>
            <person name="Leh-Louis V."/>
            <person name="Despons L."/>
            <person name="Khanna V."/>
            <person name="Aury J-M."/>
            <person name="Barbe V."/>
            <person name="Couloux A."/>
            <person name="Labadie K."/>
            <person name="Pelletier E."/>
            <person name="Souciet J-L."/>
            <person name="Boekhout T."/>
            <person name="Gabaldon T."/>
            <person name="Wincker P."/>
            <person name="Dujon B."/>
        </authorList>
    </citation>
    <scope>NUCLEOTIDE SEQUENCE</scope>
    <source>
        <strain evidence="12">CBS 1993</strain>
    </source>
</reference>
<evidence type="ECO:0000256" key="7">
    <source>
        <dbReference type="ARBA" id="ARBA00023027"/>
    </source>
</evidence>
<dbReference type="HOGENOM" id="CLU_013299_3_0_1"/>
<dbReference type="OrthoDB" id="10262250at2759"/>
<evidence type="ECO:0000256" key="10">
    <source>
        <dbReference type="SAM" id="MobiDB-lite"/>
    </source>
</evidence>
<dbReference type="CDD" id="cd02801">
    <property type="entry name" value="DUS_like_FMN"/>
    <property type="match status" value="1"/>
</dbReference>
<keyword evidence="3" id="KW-0288">FMN</keyword>
<evidence type="ECO:0000256" key="6">
    <source>
        <dbReference type="ARBA" id="ARBA00023002"/>
    </source>
</evidence>
<comment type="catalytic activity">
    <reaction evidence="9">
        <text>a 5,6-dihydrouridine in mRNA + NADP(+) = a uridine in mRNA + NADPH + H(+)</text>
        <dbReference type="Rhea" id="RHEA:69855"/>
        <dbReference type="Rhea" id="RHEA-COMP:14658"/>
        <dbReference type="Rhea" id="RHEA-COMP:17789"/>
        <dbReference type="ChEBI" id="CHEBI:15378"/>
        <dbReference type="ChEBI" id="CHEBI:57783"/>
        <dbReference type="ChEBI" id="CHEBI:58349"/>
        <dbReference type="ChEBI" id="CHEBI:65315"/>
        <dbReference type="ChEBI" id="CHEBI:74443"/>
    </reaction>
    <physiologicalReaction direction="right-to-left" evidence="9">
        <dbReference type="Rhea" id="RHEA:69857"/>
    </physiologicalReaction>
</comment>
<evidence type="ECO:0000256" key="2">
    <source>
        <dbReference type="ARBA" id="ARBA00022630"/>
    </source>
</evidence>
<dbReference type="GO" id="GO:0050660">
    <property type="term" value="F:flavin adenine dinucleotide binding"/>
    <property type="evidence" value="ECO:0007669"/>
    <property type="project" value="InterPro"/>
</dbReference>
<name>W6MU98_9ASCO</name>
<comment type="cofactor">
    <cofactor evidence="1">
        <name>FMN</name>
        <dbReference type="ChEBI" id="CHEBI:58210"/>
    </cofactor>
</comment>